<evidence type="ECO:0000313" key="1">
    <source>
        <dbReference type="EMBL" id="GAA5146421.1"/>
    </source>
</evidence>
<dbReference type="RefSeq" id="WP_345738125.1">
    <property type="nucleotide sequence ID" value="NZ_BAABIA010000009.1"/>
</dbReference>
<comment type="caution">
    <text evidence="1">The sequence shown here is derived from an EMBL/GenBank/DDBJ whole genome shotgun (WGS) entry which is preliminary data.</text>
</comment>
<evidence type="ECO:0000313" key="2">
    <source>
        <dbReference type="Proteomes" id="UP001499852"/>
    </source>
</evidence>
<sequence>MPTERILITVKTYPTLSAKYGELVCTAGLRQDGSWIRIYPVPFRQLEAYQRFPKYSFIEAEIVRNHKDARPESHKVNTDTLNLTGEELSTGDHWRERRQWILKRGTVHTNLTELIEANKQGVLSIATFKPAKIIDFKAEADKADWGDEKLAAVDALASQGDLFSGWKGADLAALIRKLPWKFSYTLEDDAGKRSTMMIEDWEIGELYWNCLKTSKSPAEAVEKVRQKYLTEFATKDLYLYLGTTKKYDRWANNPFVIIGVFYPPIQQQAELDLFG</sequence>
<reference evidence="2" key="1">
    <citation type="journal article" date="2019" name="Int. J. Syst. Evol. Microbiol.">
        <title>The Global Catalogue of Microorganisms (GCM) 10K type strain sequencing project: providing services to taxonomists for standard genome sequencing and annotation.</title>
        <authorList>
            <consortium name="The Broad Institute Genomics Platform"/>
            <consortium name="The Broad Institute Genome Sequencing Center for Infectious Disease"/>
            <person name="Wu L."/>
            <person name="Ma J."/>
        </authorList>
    </citation>
    <scope>NUCLEOTIDE SEQUENCE [LARGE SCALE GENOMIC DNA]</scope>
    <source>
        <strain evidence="2">JCM 18053</strain>
    </source>
</reference>
<gene>
    <name evidence="1" type="ORF">GCM10023213_39430</name>
</gene>
<proteinExistence type="predicted"/>
<dbReference type="EMBL" id="BAABIA010000009">
    <property type="protein sequence ID" value="GAA5146421.1"/>
    <property type="molecule type" value="Genomic_DNA"/>
</dbReference>
<protein>
    <recommendedName>
        <fullName evidence="3">Restriction endonuclease</fullName>
    </recommendedName>
</protein>
<organism evidence="1 2">
    <name type="scientific">Prosthecobacter algae</name>
    <dbReference type="NCBI Taxonomy" id="1144682"/>
    <lineage>
        <taxon>Bacteria</taxon>
        <taxon>Pseudomonadati</taxon>
        <taxon>Verrucomicrobiota</taxon>
        <taxon>Verrucomicrobiia</taxon>
        <taxon>Verrucomicrobiales</taxon>
        <taxon>Verrucomicrobiaceae</taxon>
        <taxon>Prosthecobacter</taxon>
    </lineage>
</organism>
<evidence type="ECO:0008006" key="3">
    <source>
        <dbReference type="Google" id="ProtNLM"/>
    </source>
</evidence>
<name>A0ABP9PK28_9BACT</name>
<accession>A0ABP9PK28</accession>
<dbReference type="Proteomes" id="UP001499852">
    <property type="component" value="Unassembled WGS sequence"/>
</dbReference>
<keyword evidence="2" id="KW-1185">Reference proteome</keyword>